<name>A0A517LAJ4_9PEZI</name>
<organism evidence="2 3">
    <name type="scientific">Venturia effusa</name>
    <dbReference type="NCBI Taxonomy" id="50376"/>
    <lineage>
        <taxon>Eukaryota</taxon>
        <taxon>Fungi</taxon>
        <taxon>Dikarya</taxon>
        <taxon>Ascomycota</taxon>
        <taxon>Pezizomycotina</taxon>
        <taxon>Dothideomycetes</taxon>
        <taxon>Pleosporomycetidae</taxon>
        <taxon>Venturiales</taxon>
        <taxon>Venturiaceae</taxon>
        <taxon>Venturia</taxon>
    </lineage>
</organism>
<reference evidence="2 3" key="1">
    <citation type="submission" date="2019-07" db="EMBL/GenBank/DDBJ databases">
        <title>Finished genome of Venturia effusa.</title>
        <authorList>
            <person name="Young C.A."/>
            <person name="Cox M.P."/>
            <person name="Ganley A.R.D."/>
            <person name="David W.J."/>
        </authorList>
    </citation>
    <scope>NUCLEOTIDE SEQUENCE [LARGE SCALE GENOMIC DNA]</scope>
    <source>
        <strain evidence="3">albino</strain>
    </source>
</reference>
<feature type="compositionally biased region" description="Polar residues" evidence="1">
    <location>
        <begin position="109"/>
        <end position="132"/>
    </location>
</feature>
<dbReference type="OrthoDB" id="4161095at2759"/>
<dbReference type="EMBL" id="CP042192">
    <property type="protein sequence ID" value="QDS72644.1"/>
    <property type="molecule type" value="Genomic_DNA"/>
</dbReference>
<gene>
    <name evidence="2" type="ORF">FKW77_002451</name>
</gene>
<feature type="region of interest" description="Disordered" evidence="1">
    <location>
        <begin position="153"/>
        <end position="188"/>
    </location>
</feature>
<evidence type="ECO:0000256" key="1">
    <source>
        <dbReference type="SAM" id="MobiDB-lite"/>
    </source>
</evidence>
<dbReference type="AlphaFoldDB" id="A0A517LAJ4"/>
<evidence type="ECO:0000313" key="2">
    <source>
        <dbReference type="EMBL" id="QDS72644.1"/>
    </source>
</evidence>
<proteinExistence type="predicted"/>
<evidence type="ECO:0000313" key="3">
    <source>
        <dbReference type="Proteomes" id="UP000316270"/>
    </source>
</evidence>
<feature type="compositionally biased region" description="Basic and acidic residues" evidence="1">
    <location>
        <begin position="173"/>
        <end position="188"/>
    </location>
</feature>
<dbReference type="STRING" id="50376.A0A517LAJ4"/>
<protein>
    <submittedName>
        <fullName evidence="2">Uncharacterized protein</fullName>
    </submittedName>
</protein>
<keyword evidence="3" id="KW-1185">Reference proteome</keyword>
<accession>A0A517LAJ4</accession>
<feature type="region of interest" description="Disordered" evidence="1">
    <location>
        <begin position="109"/>
        <end position="136"/>
    </location>
</feature>
<dbReference type="Proteomes" id="UP000316270">
    <property type="component" value="Chromosome 8"/>
</dbReference>
<sequence>MRGLSLKLIQSQITTSPSWNDLIQQLPVDLNDYTSFLTSYSDTILAPTEDQLRIEDLFEDDLFEDDLFEDTKEEKTESMIAIADKQQPSNSQYYSSSACISLSNGEAPQTWRSTESAPSNTHETTVYQTSEHPGQLPRQETLWVDGAGRLVEEQPATSGRIEDISETDDDNEYLTRIEGEYAKREGGT</sequence>